<proteinExistence type="predicted"/>
<protein>
    <recommendedName>
        <fullName evidence="4">LPXTG cell wall anchor domain-containing protein</fullName>
    </recommendedName>
</protein>
<organism evidence="2 3">
    <name type="scientific">Prauserella oleivorans</name>
    <dbReference type="NCBI Taxonomy" id="1478153"/>
    <lineage>
        <taxon>Bacteria</taxon>
        <taxon>Bacillati</taxon>
        <taxon>Actinomycetota</taxon>
        <taxon>Actinomycetes</taxon>
        <taxon>Pseudonocardiales</taxon>
        <taxon>Pseudonocardiaceae</taxon>
        <taxon>Prauserella</taxon>
    </lineage>
</organism>
<dbReference type="Proteomes" id="UP001597478">
    <property type="component" value="Unassembled WGS sequence"/>
</dbReference>
<evidence type="ECO:0000256" key="1">
    <source>
        <dbReference type="SAM" id="Phobius"/>
    </source>
</evidence>
<evidence type="ECO:0000313" key="2">
    <source>
        <dbReference type="EMBL" id="MFD2799632.1"/>
    </source>
</evidence>
<keyword evidence="1" id="KW-1133">Transmembrane helix</keyword>
<name>A0ABW5W6S6_9PSEU</name>
<dbReference type="RefSeq" id="WP_377390047.1">
    <property type="nucleotide sequence ID" value="NZ_JBHSAN010000020.1"/>
</dbReference>
<evidence type="ECO:0000313" key="3">
    <source>
        <dbReference type="Proteomes" id="UP001597478"/>
    </source>
</evidence>
<dbReference type="EMBL" id="JBHUOF010000011">
    <property type="protein sequence ID" value="MFD2799632.1"/>
    <property type="molecule type" value="Genomic_DNA"/>
</dbReference>
<gene>
    <name evidence="2" type="ORF">ACFS2C_09525</name>
</gene>
<sequence>MYENRTLAATGLGFTVLGFNLTLGWIVAGAFVIIVLGVVLLRLSTRHRRYQTPGQ</sequence>
<keyword evidence="1" id="KW-0472">Membrane</keyword>
<comment type="caution">
    <text evidence="2">The sequence shown here is derived from an EMBL/GenBank/DDBJ whole genome shotgun (WGS) entry which is preliminary data.</text>
</comment>
<accession>A0ABW5W6S6</accession>
<reference evidence="3" key="1">
    <citation type="journal article" date="2019" name="Int. J. Syst. Evol. Microbiol.">
        <title>The Global Catalogue of Microorganisms (GCM) 10K type strain sequencing project: providing services to taxonomists for standard genome sequencing and annotation.</title>
        <authorList>
            <consortium name="The Broad Institute Genomics Platform"/>
            <consortium name="The Broad Institute Genome Sequencing Center for Infectious Disease"/>
            <person name="Wu L."/>
            <person name="Ma J."/>
        </authorList>
    </citation>
    <scope>NUCLEOTIDE SEQUENCE [LARGE SCALE GENOMIC DNA]</scope>
    <source>
        <strain evidence="3">IBRC-M 10906</strain>
    </source>
</reference>
<evidence type="ECO:0008006" key="4">
    <source>
        <dbReference type="Google" id="ProtNLM"/>
    </source>
</evidence>
<feature type="transmembrane region" description="Helical" evidence="1">
    <location>
        <begin position="12"/>
        <end position="41"/>
    </location>
</feature>
<keyword evidence="3" id="KW-1185">Reference proteome</keyword>
<keyword evidence="1" id="KW-0812">Transmembrane</keyword>